<evidence type="ECO:0000313" key="2">
    <source>
        <dbReference type="Proteomes" id="UP000664369"/>
    </source>
</evidence>
<accession>A0ABS3QIQ5</accession>
<dbReference type="Proteomes" id="UP000664369">
    <property type="component" value="Unassembled WGS sequence"/>
</dbReference>
<sequence>MPLIDDTPKLTLYRDGYASLNGEAYRSLGTAVAIMLLPPTTPGTRWQLLPRKTSAGALLLSVRTDRGASRFRAPALAAALFAALPPTFDGPLYLELVLSPETGFELVAQSCVTTAAA</sequence>
<protein>
    <submittedName>
        <fullName evidence="1">Uncharacterized protein</fullName>
    </submittedName>
</protein>
<dbReference type="RefSeq" id="WP_208176553.1">
    <property type="nucleotide sequence ID" value="NZ_JAGETZ010000008.1"/>
</dbReference>
<comment type="caution">
    <text evidence="1">The sequence shown here is derived from an EMBL/GenBank/DDBJ whole genome shotgun (WGS) entry which is preliminary data.</text>
</comment>
<proteinExistence type="predicted"/>
<organism evidence="1 2">
    <name type="scientific">Hymenobacter negativus</name>
    <dbReference type="NCBI Taxonomy" id="2795026"/>
    <lineage>
        <taxon>Bacteria</taxon>
        <taxon>Pseudomonadati</taxon>
        <taxon>Bacteroidota</taxon>
        <taxon>Cytophagia</taxon>
        <taxon>Cytophagales</taxon>
        <taxon>Hymenobacteraceae</taxon>
        <taxon>Hymenobacter</taxon>
    </lineage>
</organism>
<gene>
    <name evidence="1" type="ORF">J4E00_17620</name>
</gene>
<evidence type="ECO:0000313" key="1">
    <source>
        <dbReference type="EMBL" id="MBO2010883.1"/>
    </source>
</evidence>
<reference evidence="1 2" key="1">
    <citation type="submission" date="2021-03" db="EMBL/GenBank/DDBJ databases">
        <authorList>
            <person name="Kim M.K."/>
        </authorList>
    </citation>
    <scope>NUCLEOTIDE SEQUENCE [LARGE SCALE GENOMIC DNA]</scope>
    <source>
        <strain evidence="1 2">BT442</strain>
    </source>
</reference>
<keyword evidence="2" id="KW-1185">Reference proteome</keyword>
<dbReference type="EMBL" id="JAGETZ010000008">
    <property type="protein sequence ID" value="MBO2010883.1"/>
    <property type="molecule type" value="Genomic_DNA"/>
</dbReference>
<name>A0ABS3QIQ5_9BACT</name>